<dbReference type="EMBL" id="JACASE010000004">
    <property type="protein sequence ID" value="KAF6475004.1"/>
    <property type="molecule type" value="Genomic_DNA"/>
</dbReference>
<feature type="compositionally biased region" description="Basic and acidic residues" evidence="1">
    <location>
        <begin position="103"/>
        <end position="121"/>
    </location>
</feature>
<comment type="caution">
    <text evidence="2">The sequence shown here is derived from an EMBL/GenBank/DDBJ whole genome shotgun (WGS) entry which is preliminary data.</text>
</comment>
<evidence type="ECO:0000313" key="3">
    <source>
        <dbReference type="Proteomes" id="UP000593571"/>
    </source>
</evidence>
<accession>A0A7J8HRL9</accession>
<gene>
    <name evidence="2" type="ORF">HJG63_011097</name>
</gene>
<reference evidence="2 3" key="1">
    <citation type="journal article" date="2020" name="Nature">
        <title>Six reference-quality genomes reveal evolution of bat adaptations.</title>
        <authorList>
            <person name="Jebb D."/>
            <person name="Huang Z."/>
            <person name="Pippel M."/>
            <person name="Hughes G.M."/>
            <person name="Lavrichenko K."/>
            <person name="Devanna P."/>
            <person name="Winkler S."/>
            <person name="Jermiin L.S."/>
            <person name="Skirmuntt E.C."/>
            <person name="Katzourakis A."/>
            <person name="Burkitt-Gray L."/>
            <person name="Ray D.A."/>
            <person name="Sullivan K.A.M."/>
            <person name="Roscito J.G."/>
            <person name="Kirilenko B.M."/>
            <person name="Davalos L.M."/>
            <person name="Corthals A.P."/>
            <person name="Power M.L."/>
            <person name="Jones G."/>
            <person name="Ransome R.D."/>
            <person name="Dechmann D.K.N."/>
            <person name="Locatelli A.G."/>
            <person name="Puechmaille S.J."/>
            <person name="Fedrigo O."/>
            <person name="Jarvis E.D."/>
            <person name="Hiller M."/>
            <person name="Vernes S.C."/>
            <person name="Myers E.W."/>
            <person name="Teeling E.C."/>
        </authorList>
    </citation>
    <scope>NUCLEOTIDE SEQUENCE [LARGE SCALE GENOMIC DNA]</scope>
    <source>
        <strain evidence="2">MRouAeg1</strain>
        <tissue evidence="2">Muscle</tissue>
    </source>
</reference>
<proteinExistence type="predicted"/>
<feature type="region of interest" description="Disordered" evidence="1">
    <location>
        <begin position="99"/>
        <end position="156"/>
    </location>
</feature>
<name>A0A7J8HRL9_ROUAE</name>
<dbReference type="Proteomes" id="UP000593571">
    <property type="component" value="Unassembled WGS sequence"/>
</dbReference>
<sequence>MGGGKWGAGKGRPRAFAGPLPLSGVAFPRPSLPVLQLNSEDPLAPTFLVPPEFATCSSALGKPLLQSGPQFPHPSGEGTRGSSRPLAQCWFSLLCQPPGSPGREGDWKAQRGDSLGWERGRMQVRGASRQSGLKEGGWRGRGGRWAGEERAPPDPQLHSSFADAVCEKGVSLALGAFHLRAEEPLSVQSCPVPCPAPSCPHRLCPSLQRQGPAQRTPPRRASVGR</sequence>
<protein>
    <submittedName>
        <fullName evidence="2">Uncharacterized protein</fullName>
    </submittedName>
</protein>
<dbReference type="AlphaFoldDB" id="A0A7J8HRL9"/>
<organism evidence="2 3">
    <name type="scientific">Rousettus aegyptiacus</name>
    <name type="common">Egyptian fruit bat</name>
    <name type="synonym">Pteropus aegyptiacus</name>
    <dbReference type="NCBI Taxonomy" id="9407"/>
    <lineage>
        <taxon>Eukaryota</taxon>
        <taxon>Metazoa</taxon>
        <taxon>Chordata</taxon>
        <taxon>Craniata</taxon>
        <taxon>Vertebrata</taxon>
        <taxon>Euteleostomi</taxon>
        <taxon>Mammalia</taxon>
        <taxon>Eutheria</taxon>
        <taxon>Laurasiatheria</taxon>
        <taxon>Chiroptera</taxon>
        <taxon>Yinpterochiroptera</taxon>
        <taxon>Pteropodoidea</taxon>
        <taxon>Pteropodidae</taxon>
        <taxon>Rousettinae</taxon>
        <taxon>Rousettus</taxon>
    </lineage>
</organism>
<feature type="region of interest" description="Disordered" evidence="1">
    <location>
        <begin position="201"/>
        <end position="225"/>
    </location>
</feature>
<evidence type="ECO:0000256" key="1">
    <source>
        <dbReference type="SAM" id="MobiDB-lite"/>
    </source>
</evidence>
<keyword evidence="3" id="KW-1185">Reference proteome</keyword>
<evidence type="ECO:0000313" key="2">
    <source>
        <dbReference type="EMBL" id="KAF6475004.1"/>
    </source>
</evidence>